<dbReference type="PRINTS" id="PR00778">
    <property type="entry name" value="HTHARSR"/>
</dbReference>
<dbReference type="RefSeq" id="WP_393014651.1">
    <property type="nucleotide sequence ID" value="NZ_JAZAQF010000086.1"/>
</dbReference>
<dbReference type="Gene3D" id="1.10.10.10">
    <property type="entry name" value="Winged helix-like DNA-binding domain superfamily/Winged helix DNA-binding domain"/>
    <property type="match status" value="1"/>
</dbReference>
<evidence type="ECO:0000256" key="3">
    <source>
        <dbReference type="ARBA" id="ARBA00023163"/>
    </source>
</evidence>
<keyword evidence="2" id="KW-0238">DNA-binding</keyword>
<sequence>MALKSIERAETVERATLLAGFHALGDPIRLGAIEHLRQGELCVCDLCELLGVSQSKLSFHLKVLREAGLIEVRQDGRWNYYRLNSMGFDRLEQYLTNFAELVGMGDRACCP</sequence>
<keyword evidence="6" id="KW-1185">Reference proteome</keyword>
<evidence type="ECO:0000259" key="4">
    <source>
        <dbReference type="PROSITE" id="PS50987"/>
    </source>
</evidence>
<proteinExistence type="predicted"/>
<dbReference type="InterPro" id="IPR036390">
    <property type="entry name" value="WH_DNA-bd_sf"/>
</dbReference>
<dbReference type="Proteomes" id="UP001604335">
    <property type="component" value="Unassembled WGS sequence"/>
</dbReference>
<dbReference type="SUPFAM" id="SSF46785">
    <property type="entry name" value="Winged helix' DNA-binding domain"/>
    <property type="match status" value="1"/>
</dbReference>
<dbReference type="InterPro" id="IPR001845">
    <property type="entry name" value="HTH_ArsR_DNA-bd_dom"/>
</dbReference>
<comment type="caution">
    <text evidence="5">The sequence shown here is derived from an EMBL/GenBank/DDBJ whole genome shotgun (WGS) entry which is preliminary data.</text>
</comment>
<evidence type="ECO:0000313" key="6">
    <source>
        <dbReference type="Proteomes" id="UP001604335"/>
    </source>
</evidence>
<dbReference type="InterPro" id="IPR036388">
    <property type="entry name" value="WH-like_DNA-bd_sf"/>
</dbReference>
<organism evidence="5 6">
    <name type="scientific">Limnothrix redekei LRLZ20PSL1</name>
    <dbReference type="NCBI Taxonomy" id="3112953"/>
    <lineage>
        <taxon>Bacteria</taxon>
        <taxon>Bacillati</taxon>
        <taxon>Cyanobacteriota</taxon>
        <taxon>Cyanophyceae</taxon>
        <taxon>Pseudanabaenales</taxon>
        <taxon>Pseudanabaenaceae</taxon>
        <taxon>Limnothrix</taxon>
    </lineage>
</organism>
<dbReference type="SMART" id="SM00418">
    <property type="entry name" value="HTH_ARSR"/>
    <property type="match status" value="1"/>
</dbReference>
<feature type="domain" description="HTH arsR-type" evidence="4">
    <location>
        <begin position="9"/>
        <end position="103"/>
    </location>
</feature>
<accession>A0ABW7CD92</accession>
<evidence type="ECO:0000256" key="2">
    <source>
        <dbReference type="ARBA" id="ARBA00023125"/>
    </source>
</evidence>
<reference evidence="6" key="1">
    <citation type="journal article" date="2024" name="Algal Res.">
        <title>Biochemical, toxicological and genomic investigation of a high-biomass producing Limnothrix strain isolated from Italian shallow drinking water reservoir.</title>
        <authorList>
            <person name="Simonazzi M."/>
            <person name="Shishido T.K."/>
            <person name="Delbaje E."/>
            <person name="Wahlsten M."/>
            <person name="Fewer D.P."/>
            <person name="Sivonen K."/>
            <person name="Pezzolesi L."/>
            <person name="Pistocchi R."/>
        </authorList>
    </citation>
    <scope>NUCLEOTIDE SEQUENCE [LARGE SCALE GENOMIC DNA]</scope>
    <source>
        <strain evidence="6">LRLZ20PSL1</strain>
    </source>
</reference>
<dbReference type="NCBIfam" id="NF033788">
    <property type="entry name" value="HTH_metalloreg"/>
    <property type="match status" value="1"/>
</dbReference>
<dbReference type="Pfam" id="PF01022">
    <property type="entry name" value="HTH_5"/>
    <property type="match status" value="1"/>
</dbReference>
<dbReference type="InterPro" id="IPR051081">
    <property type="entry name" value="HTH_MetalResp_TranReg"/>
</dbReference>
<dbReference type="PANTHER" id="PTHR33154:SF18">
    <property type="entry name" value="ARSENICAL RESISTANCE OPERON REPRESSOR"/>
    <property type="match status" value="1"/>
</dbReference>
<protein>
    <submittedName>
        <fullName evidence="5">Metalloregulator ArsR/SmtB family transcription factor</fullName>
    </submittedName>
</protein>
<keyword evidence="1" id="KW-0805">Transcription regulation</keyword>
<dbReference type="EMBL" id="JAZAQF010000086">
    <property type="protein sequence ID" value="MFG3818991.1"/>
    <property type="molecule type" value="Genomic_DNA"/>
</dbReference>
<evidence type="ECO:0000256" key="1">
    <source>
        <dbReference type="ARBA" id="ARBA00023015"/>
    </source>
</evidence>
<dbReference type="CDD" id="cd00090">
    <property type="entry name" value="HTH_ARSR"/>
    <property type="match status" value="1"/>
</dbReference>
<gene>
    <name evidence="5" type="ORF">VPK24_15215</name>
</gene>
<evidence type="ECO:0000313" key="5">
    <source>
        <dbReference type="EMBL" id="MFG3818991.1"/>
    </source>
</evidence>
<name>A0ABW7CD92_9CYAN</name>
<dbReference type="PANTHER" id="PTHR33154">
    <property type="entry name" value="TRANSCRIPTIONAL REGULATOR, ARSR FAMILY"/>
    <property type="match status" value="1"/>
</dbReference>
<keyword evidence="3" id="KW-0804">Transcription</keyword>
<dbReference type="InterPro" id="IPR011991">
    <property type="entry name" value="ArsR-like_HTH"/>
</dbReference>
<dbReference type="PROSITE" id="PS50987">
    <property type="entry name" value="HTH_ARSR_2"/>
    <property type="match status" value="1"/>
</dbReference>